<feature type="binding site" evidence="8">
    <location>
        <begin position="394"/>
        <end position="398"/>
    </location>
    <ligand>
        <name>GTP</name>
        <dbReference type="ChEBI" id="CHEBI:37565"/>
    </ligand>
</feature>
<dbReference type="Proteomes" id="UP000182085">
    <property type="component" value="Chromosome I"/>
</dbReference>
<feature type="region of interest" description="G-domain" evidence="8">
    <location>
        <begin position="342"/>
        <end position="490"/>
    </location>
</feature>
<protein>
    <recommendedName>
        <fullName evidence="2 8">Translation initiation factor IF-2</fullName>
    </recommendedName>
</protein>
<dbReference type="InterPro" id="IPR053905">
    <property type="entry name" value="EF-G-like_DII"/>
</dbReference>
<dbReference type="CDD" id="cd03692">
    <property type="entry name" value="mtIF2_IVc"/>
    <property type="match status" value="1"/>
</dbReference>
<dbReference type="EMBL" id="LT629801">
    <property type="protein sequence ID" value="SDU88784.1"/>
    <property type="molecule type" value="Genomic_DNA"/>
</dbReference>
<dbReference type="HAMAP" id="MF_00100_B">
    <property type="entry name" value="IF_2_B"/>
    <property type="match status" value="1"/>
</dbReference>
<feature type="compositionally biased region" description="Basic and acidic residues" evidence="10">
    <location>
        <begin position="173"/>
        <end position="215"/>
    </location>
</feature>
<dbReference type="InterPro" id="IPR027417">
    <property type="entry name" value="P-loop_NTPase"/>
</dbReference>
<comment type="function">
    <text evidence="8 9">One of the essential components for the initiation of protein synthesis. Protects formylmethionyl-tRNA from spontaneous hydrolysis and promotes its binding to the 30S ribosomal subunits. Also involved in the hydrolysis of GTP during the formation of the 70S ribosomal complex.</text>
</comment>
<name>A0A5C5NG67_9PSED</name>
<dbReference type="Gene3D" id="3.40.50.10050">
    <property type="entry name" value="Translation initiation factor IF- 2, domain 3"/>
    <property type="match status" value="1"/>
</dbReference>
<evidence type="ECO:0000256" key="10">
    <source>
        <dbReference type="SAM" id="MobiDB-lite"/>
    </source>
</evidence>
<feature type="region of interest" description="Disordered" evidence="10">
    <location>
        <begin position="94"/>
        <end position="254"/>
    </location>
</feature>
<dbReference type="InterPro" id="IPR023115">
    <property type="entry name" value="TIF_IF2_dom3"/>
</dbReference>
<dbReference type="GO" id="GO:0005829">
    <property type="term" value="C:cytosol"/>
    <property type="evidence" value="ECO:0007669"/>
    <property type="project" value="TreeGrafter"/>
</dbReference>
<reference evidence="13 14" key="1">
    <citation type="submission" date="2016-10" db="EMBL/GenBank/DDBJ databases">
        <authorList>
            <person name="Varghese N."/>
            <person name="Submissions S."/>
        </authorList>
    </citation>
    <scope>NUCLEOTIDE SEQUENCE [LARGE SCALE GENOMIC DNA]</scope>
    <source>
        <strain evidence="13 14">BS2777</strain>
    </source>
</reference>
<evidence type="ECO:0000259" key="11">
    <source>
        <dbReference type="PROSITE" id="PS51722"/>
    </source>
</evidence>
<dbReference type="SUPFAM" id="SSF52540">
    <property type="entry name" value="P-loop containing nucleoside triphosphate hydrolases"/>
    <property type="match status" value="1"/>
</dbReference>
<dbReference type="CDD" id="cd03702">
    <property type="entry name" value="IF2_mtIF2_II"/>
    <property type="match status" value="1"/>
</dbReference>
<dbReference type="FunFam" id="3.40.50.10050:FF:000001">
    <property type="entry name" value="Translation initiation factor IF-2"/>
    <property type="match status" value="1"/>
</dbReference>
<dbReference type="FunFam" id="3.40.50.300:FF:000019">
    <property type="entry name" value="Translation initiation factor IF-2"/>
    <property type="match status" value="1"/>
</dbReference>
<dbReference type="InterPro" id="IPR015760">
    <property type="entry name" value="TIF_IF2"/>
</dbReference>
<feature type="binding site" evidence="8">
    <location>
        <begin position="348"/>
        <end position="355"/>
    </location>
    <ligand>
        <name>GTP</name>
        <dbReference type="ChEBI" id="CHEBI:37565"/>
    </ligand>
</feature>
<dbReference type="InterPro" id="IPR009061">
    <property type="entry name" value="DNA-bd_dom_put_sf"/>
</dbReference>
<dbReference type="Gene3D" id="3.40.50.300">
    <property type="entry name" value="P-loop containing nucleotide triphosphate hydrolases"/>
    <property type="match status" value="1"/>
</dbReference>
<dbReference type="Pfam" id="PF22042">
    <property type="entry name" value="EF-G_D2"/>
    <property type="match status" value="1"/>
</dbReference>
<evidence type="ECO:0000313" key="13">
    <source>
        <dbReference type="EMBL" id="SDU88784.1"/>
    </source>
</evidence>
<dbReference type="EMBL" id="JAEILH010000034">
    <property type="protein sequence ID" value="MBI6626279.1"/>
    <property type="molecule type" value="Genomic_DNA"/>
</dbReference>
<dbReference type="InterPro" id="IPR044145">
    <property type="entry name" value="IF2_II"/>
</dbReference>
<dbReference type="InterPro" id="IPR006847">
    <property type="entry name" value="IF2_N"/>
</dbReference>
<dbReference type="Pfam" id="PF08364">
    <property type="entry name" value="IF2_assoc"/>
    <property type="match status" value="1"/>
</dbReference>
<evidence type="ECO:0000256" key="6">
    <source>
        <dbReference type="ARBA" id="ARBA00022917"/>
    </source>
</evidence>
<dbReference type="PROSITE" id="PS51722">
    <property type="entry name" value="G_TR_2"/>
    <property type="match status" value="1"/>
</dbReference>
<dbReference type="GO" id="GO:0005525">
    <property type="term" value="F:GTP binding"/>
    <property type="evidence" value="ECO:0007669"/>
    <property type="project" value="UniProtKB-KW"/>
</dbReference>
<dbReference type="Proteomes" id="UP000645865">
    <property type="component" value="Unassembled WGS sequence"/>
</dbReference>
<keyword evidence="7 8" id="KW-0342">GTP-binding</keyword>
<dbReference type="FunFam" id="2.40.30.10:FF:000007">
    <property type="entry name" value="Translation initiation factor IF-2"/>
    <property type="match status" value="1"/>
</dbReference>
<evidence type="ECO:0000256" key="9">
    <source>
        <dbReference type="RuleBase" id="RU000644"/>
    </source>
</evidence>
<dbReference type="PROSITE" id="PS01176">
    <property type="entry name" value="IF2"/>
    <property type="match status" value="1"/>
</dbReference>
<evidence type="ECO:0000256" key="5">
    <source>
        <dbReference type="ARBA" id="ARBA00022741"/>
    </source>
</evidence>
<dbReference type="NCBIfam" id="TIGR00487">
    <property type="entry name" value="IF-2"/>
    <property type="match status" value="1"/>
</dbReference>
<dbReference type="PANTHER" id="PTHR43381:SF5">
    <property type="entry name" value="TR-TYPE G DOMAIN-CONTAINING PROTEIN"/>
    <property type="match status" value="1"/>
</dbReference>
<evidence type="ECO:0000256" key="7">
    <source>
        <dbReference type="ARBA" id="ARBA00023134"/>
    </source>
</evidence>
<dbReference type="InterPro" id="IPR000795">
    <property type="entry name" value="T_Tr_GTP-bd_dom"/>
</dbReference>
<evidence type="ECO:0000256" key="4">
    <source>
        <dbReference type="ARBA" id="ARBA00022540"/>
    </source>
</evidence>
<dbReference type="RefSeq" id="WP_034100714.1">
    <property type="nucleotide sequence ID" value="NZ_BAAAEG010000001.1"/>
</dbReference>
<dbReference type="Pfam" id="PF00009">
    <property type="entry name" value="GTP_EFTU"/>
    <property type="match status" value="1"/>
</dbReference>
<dbReference type="OrthoDB" id="9811804at2"/>
<dbReference type="InterPro" id="IPR009000">
    <property type="entry name" value="Transl_B-barrel_sf"/>
</dbReference>
<dbReference type="NCBIfam" id="TIGR00231">
    <property type="entry name" value="small_GTP"/>
    <property type="match status" value="1"/>
</dbReference>
<dbReference type="Pfam" id="PF11987">
    <property type="entry name" value="IF-2"/>
    <property type="match status" value="1"/>
</dbReference>
<evidence type="ECO:0000256" key="2">
    <source>
        <dbReference type="ARBA" id="ARBA00020675"/>
    </source>
</evidence>
<evidence type="ECO:0000256" key="8">
    <source>
        <dbReference type="HAMAP-Rule" id="MF_00100"/>
    </source>
</evidence>
<feature type="domain" description="Tr-type G" evidence="11">
    <location>
        <begin position="339"/>
        <end position="508"/>
    </location>
</feature>
<dbReference type="InterPro" id="IPR005225">
    <property type="entry name" value="Small_GTP-bd"/>
</dbReference>
<feature type="binding site" evidence="8">
    <location>
        <begin position="448"/>
        <end position="451"/>
    </location>
    <ligand>
        <name>GTP</name>
        <dbReference type="ChEBI" id="CHEBI:37565"/>
    </ligand>
</feature>
<sequence>MTQVTVKQLADEVKTPVERLLQQMREAGLPHTAADEGVSDSEKQSLLTHLKSSHKAKVEEPRKITLQRKTTSTLRVAGSKSISVEVRKKKVFVQRSPEEIEAERKRELEERRAVENAARQKAEEEAKRRAEEEARRQPAAAQPAATEAVAAPSAPVEAVREAAPVAAAPAPAADRKREEPRRPDKPRADDNNRRGGGDGERKNAPHRASVKEKAPAPRVAPRTTDEESDGFRRGGRGKAKLKKRNAHGFQSPTGPVVREVKIGETITVGDLAQQMSVKAAEIIKFMFKLGTPATINQVLDQETAQLVAEELGHKVTLVSDTALEDSLAESLKFEGEAVSRAPVVTVMGHVDHGKTSLLDYIRRAKVAAGEAGGITQHIGAYHVETDRGMVTFLDTPGHAAFTAMRARGAKATDIVILVVAADDGVMPQTIEAVQHAKAAGVPLVVAVNKIDKPGADLDRIRSELSVHGVTSEEWGGDTPFVPVSAKMGTGVDELLEAVLLQAEVLELTATPSAPGRGVVVESRLDKGRGPVATVLVQDGTLRQGDMVLVGSNYGRVRAMLDENGKPIKEAGPAIPVEILGLDGTPDAGDEMSVVADEKKAREVALFRQGKFREVKLARAHAGKLENIFENMGQEEKKTLNIVLKSDVRGSLEALNGALNGLGNDEVQVRVVGGGVGGITESDANLALASNAVLFGFNVRADAGARKIVEQEGLDMRYYNVIYDIIEDVKKALTGMLGSDVRENILGIAEVRDVFRSPKFGAIAGCMVVEGTVYRNRPIRVLREDIVIFEGELESLRRFKDDASEVRAGMECGIGVKSYNDVKVGDKIEVFEKVQVARSL</sequence>
<dbReference type="PANTHER" id="PTHR43381">
    <property type="entry name" value="TRANSLATION INITIATION FACTOR IF-2-RELATED"/>
    <property type="match status" value="1"/>
</dbReference>
<dbReference type="FunFam" id="2.40.30.10:FF:000008">
    <property type="entry name" value="Translation initiation factor IF-2"/>
    <property type="match status" value="1"/>
</dbReference>
<feature type="compositionally biased region" description="Basic residues" evidence="10">
    <location>
        <begin position="233"/>
        <end position="246"/>
    </location>
</feature>
<dbReference type="SUPFAM" id="SSF46955">
    <property type="entry name" value="Putative DNA-binding domain"/>
    <property type="match status" value="1"/>
</dbReference>
<dbReference type="Gene3D" id="2.40.30.10">
    <property type="entry name" value="Translation factors"/>
    <property type="match status" value="2"/>
</dbReference>
<comment type="subcellular location">
    <subcellularLocation>
        <location evidence="8">Cytoplasm</location>
    </subcellularLocation>
</comment>
<gene>
    <name evidence="8 12" type="primary">infB</name>
    <name evidence="13" type="ORF">SAMN04490209_0310</name>
    <name evidence="12" type="ORF">YA0853_21790</name>
</gene>
<comment type="similarity">
    <text evidence="1 8 9">Belongs to the TRAFAC class translation factor GTPase superfamily. Classic translation factor GTPase family. IF-2 subfamily.</text>
</comment>
<evidence type="ECO:0000313" key="14">
    <source>
        <dbReference type="Proteomes" id="UP000182085"/>
    </source>
</evidence>
<dbReference type="Pfam" id="PF04760">
    <property type="entry name" value="IF2_N"/>
    <property type="match status" value="2"/>
</dbReference>
<dbReference type="AlphaFoldDB" id="A0A5C5NG67"/>
<dbReference type="InterPro" id="IPR036925">
    <property type="entry name" value="TIF_IF2_dom3_sf"/>
</dbReference>
<keyword evidence="4 8" id="KW-0396">Initiation factor</keyword>
<proteinExistence type="inferred from homology"/>
<feature type="compositionally biased region" description="Basic and acidic residues" evidence="10">
    <location>
        <begin position="223"/>
        <end position="232"/>
    </location>
</feature>
<dbReference type="SUPFAM" id="SSF52156">
    <property type="entry name" value="Initiation factor IF2/eIF5b, domain 3"/>
    <property type="match status" value="1"/>
</dbReference>
<dbReference type="InterPro" id="IPR000178">
    <property type="entry name" value="TF_IF2_bacterial-like"/>
</dbReference>
<dbReference type="GO" id="GO:0003924">
    <property type="term" value="F:GTPase activity"/>
    <property type="evidence" value="ECO:0007669"/>
    <property type="project" value="UniProtKB-UniRule"/>
</dbReference>
<evidence type="ECO:0000313" key="12">
    <source>
        <dbReference type="EMBL" id="MBI6626279.1"/>
    </source>
</evidence>
<feature type="compositionally biased region" description="Low complexity" evidence="10">
    <location>
        <begin position="137"/>
        <end position="172"/>
    </location>
</feature>
<dbReference type="GO" id="GO:0003743">
    <property type="term" value="F:translation initiation factor activity"/>
    <property type="evidence" value="ECO:0007669"/>
    <property type="project" value="UniProtKB-UniRule"/>
</dbReference>
<keyword evidence="3 8" id="KW-0963">Cytoplasm</keyword>
<dbReference type="Gene3D" id="3.30.56.50">
    <property type="entry name" value="Putative DNA-binding domain, N-terminal subdomain of bacterial translation initiation factor IF2"/>
    <property type="match status" value="1"/>
</dbReference>
<dbReference type="SUPFAM" id="SSF50447">
    <property type="entry name" value="Translation proteins"/>
    <property type="match status" value="2"/>
</dbReference>
<reference evidence="12" key="2">
    <citation type="submission" date="2020-12" db="EMBL/GenBank/DDBJ databases">
        <title>Comparative genomic insights into the epidemiology and virulence of plant pathogenic Pseudomonads from Turkey.</title>
        <authorList>
            <person name="Dillon M."/>
            <person name="Ruiz-Bedoya T."/>
            <person name="Bendalovic-Torma C."/>
            <person name="Guttman K.M."/>
            <person name="Kwak H."/>
            <person name="Middleton M.A."/>
            <person name="Wang P.W."/>
            <person name="Horuz S."/>
            <person name="Aysan Y."/>
            <person name="Guttman D.S."/>
        </authorList>
    </citation>
    <scope>NUCLEOTIDE SEQUENCE</scope>
    <source>
        <strain evidence="12">S5_IA_3a</strain>
    </source>
</reference>
<keyword evidence="14" id="KW-1185">Reference proteome</keyword>
<keyword evidence="5 8" id="KW-0547">Nucleotide-binding</keyword>
<evidence type="ECO:0000256" key="1">
    <source>
        <dbReference type="ARBA" id="ARBA00007733"/>
    </source>
</evidence>
<accession>A0A5C5NG67</accession>
<feature type="compositionally biased region" description="Basic and acidic residues" evidence="10">
    <location>
        <begin position="96"/>
        <end position="136"/>
    </location>
</feature>
<evidence type="ECO:0000313" key="15">
    <source>
        <dbReference type="Proteomes" id="UP000645865"/>
    </source>
</evidence>
<keyword evidence="6 8" id="KW-0648">Protein biosynthesis</keyword>
<organism evidence="12 15">
    <name type="scientific">Pseudomonas rhodesiae</name>
    <dbReference type="NCBI Taxonomy" id="76760"/>
    <lineage>
        <taxon>Bacteria</taxon>
        <taxon>Pseudomonadati</taxon>
        <taxon>Pseudomonadota</taxon>
        <taxon>Gammaproteobacteria</taxon>
        <taxon>Pseudomonadales</taxon>
        <taxon>Pseudomonadaceae</taxon>
        <taxon>Pseudomonas</taxon>
    </lineage>
</organism>
<dbReference type="CDD" id="cd01887">
    <property type="entry name" value="IF2_eIF5B"/>
    <property type="match status" value="1"/>
</dbReference>
<evidence type="ECO:0000256" key="3">
    <source>
        <dbReference type="ARBA" id="ARBA00022490"/>
    </source>
</evidence>
<dbReference type="InterPro" id="IPR013575">
    <property type="entry name" value="IF2_assoc_dom_bac"/>
</dbReference>